<comment type="similarity">
    <text evidence="1">Belongs to the MobA/MobL family.</text>
</comment>
<dbReference type="RefSeq" id="WP_118362425.1">
    <property type="nucleotide sequence ID" value="NZ_QSHM01000002.1"/>
</dbReference>
<dbReference type="Gene3D" id="3.30.930.30">
    <property type="match status" value="1"/>
</dbReference>
<comment type="caution">
    <text evidence="4">The sequence shown here is derived from an EMBL/GenBank/DDBJ whole genome shotgun (WGS) entry which is preliminary data.</text>
</comment>
<gene>
    <name evidence="4" type="ORF">DW858_02795</name>
</gene>
<reference evidence="4 5" key="1">
    <citation type="submission" date="2018-08" db="EMBL/GenBank/DDBJ databases">
        <title>A genome reference for cultivated species of the human gut microbiota.</title>
        <authorList>
            <person name="Zou Y."/>
            <person name="Xue W."/>
            <person name="Luo G."/>
        </authorList>
    </citation>
    <scope>NUCLEOTIDE SEQUENCE [LARGE SCALE GENOMIC DNA]</scope>
    <source>
        <strain evidence="4 5">AM37-3BH</strain>
    </source>
</reference>
<keyword evidence="2" id="KW-0184">Conjugation</keyword>
<evidence type="ECO:0000256" key="2">
    <source>
        <dbReference type="ARBA" id="ARBA00022971"/>
    </source>
</evidence>
<dbReference type="EMBL" id="QSHM01000002">
    <property type="protein sequence ID" value="RHC14766.1"/>
    <property type="molecule type" value="Genomic_DNA"/>
</dbReference>
<evidence type="ECO:0000313" key="4">
    <source>
        <dbReference type="EMBL" id="RHC14766.1"/>
    </source>
</evidence>
<proteinExistence type="inferred from homology"/>
<protein>
    <submittedName>
        <fullName evidence="4">Mobilization protein</fullName>
    </submittedName>
</protein>
<dbReference type="InterPro" id="IPR005053">
    <property type="entry name" value="MobA_MobL"/>
</dbReference>
<evidence type="ECO:0000313" key="5">
    <source>
        <dbReference type="Proteomes" id="UP000285844"/>
    </source>
</evidence>
<accession>A0A413Z0B7</accession>
<organism evidence="4 5">
    <name type="scientific">Lachnospira eligens</name>
    <dbReference type="NCBI Taxonomy" id="39485"/>
    <lineage>
        <taxon>Bacteria</taxon>
        <taxon>Bacillati</taxon>
        <taxon>Bacillota</taxon>
        <taxon>Clostridia</taxon>
        <taxon>Lachnospirales</taxon>
        <taxon>Lachnospiraceae</taxon>
        <taxon>Lachnospira</taxon>
    </lineage>
</organism>
<dbReference type="Pfam" id="PF03389">
    <property type="entry name" value="MobA_MobL"/>
    <property type="match status" value="1"/>
</dbReference>
<name>A0A413Z0B7_9FIRM</name>
<dbReference type="Proteomes" id="UP000285844">
    <property type="component" value="Unassembled WGS sequence"/>
</dbReference>
<dbReference type="AlphaFoldDB" id="A0A413Z0B7"/>
<evidence type="ECO:0000259" key="3">
    <source>
        <dbReference type="Pfam" id="PF03389"/>
    </source>
</evidence>
<evidence type="ECO:0000256" key="1">
    <source>
        <dbReference type="ARBA" id="ARBA00010873"/>
    </source>
</evidence>
<feature type="domain" description="MobA/MobL protein" evidence="3">
    <location>
        <begin position="17"/>
        <end position="244"/>
    </location>
</feature>
<dbReference type="NCBIfam" id="NF041496">
    <property type="entry name" value="MobQ"/>
    <property type="match status" value="1"/>
</dbReference>
<sequence length="491" mass="57217">MAIYHFHVTQVSRGKGQSAIAAAAYRAGERLQDHYYGEFADYTAKGGVVYTEIIAPDYVPESLHDRETLWNEVESVEKHPKAQLAYSFDFALMNEFSMEENIILAKRFINENFINKGMIADMAVHNPDKKERDNPHVHVLCPIRPMNTDGTWGEKQRREYLFDEDGKPVLDGKGHQKFNAVPTTDWGRPETLESWRKAWADMVNEEFQKKGMQERIDHRSYEAQGIMLIPQIHEGPNVRKMEAKGIRTEKGSLNRLIKEINQGILLLKEKVKDIMDVISELSEEMHRNEKYTKSDLSQCIQKYFADRNETAESYSYGKNKARKTNLKKMAELLVYLEEHHISTIEELNEHVKGKKAELGILGQINRRKKVDIAGIKENLRYLNWYEEGIPVIGEIEKRKFNKAKERIKAENGDTLRRYHIAKRILTERGLLGKMDKNVLQQEICKLENETKENYVQYKALLKDIKQLQDICMFSRNPKEQKKQKAKEENSL</sequence>